<dbReference type="CDD" id="cd01300">
    <property type="entry name" value="YtcJ_like"/>
    <property type="match status" value="1"/>
</dbReference>
<dbReference type="InterPro" id="IPR011059">
    <property type="entry name" value="Metal-dep_hydrolase_composite"/>
</dbReference>
<dbReference type="EMBL" id="JQEC01000015">
    <property type="protein sequence ID" value="KGJ95152.1"/>
    <property type="molecule type" value="Genomic_DNA"/>
</dbReference>
<keyword evidence="1" id="KW-0732">Signal</keyword>
<dbReference type="PATRIC" id="fig|28229.3.peg.1540"/>
<dbReference type="InterPro" id="IPR013108">
    <property type="entry name" value="Amidohydro_3"/>
</dbReference>
<dbReference type="InterPro" id="IPR033932">
    <property type="entry name" value="YtcJ-like"/>
</dbReference>
<organism evidence="3 4">
    <name type="scientific">Colwellia psychrerythraea</name>
    <name type="common">Vibrio psychroerythus</name>
    <dbReference type="NCBI Taxonomy" id="28229"/>
    <lineage>
        <taxon>Bacteria</taxon>
        <taxon>Pseudomonadati</taxon>
        <taxon>Pseudomonadota</taxon>
        <taxon>Gammaproteobacteria</taxon>
        <taxon>Alteromonadales</taxon>
        <taxon>Colwelliaceae</taxon>
        <taxon>Colwellia</taxon>
    </lineage>
</organism>
<dbReference type="GO" id="GO:0016810">
    <property type="term" value="F:hydrolase activity, acting on carbon-nitrogen (but not peptide) bonds"/>
    <property type="evidence" value="ECO:0007669"/>
    <property type="project" value="InterPro"/>
</dbReference>
<evidence type="ECO:0000259" key="2">
    <source>
        <dbReference type="Pfam" id="PF07969"/>
    </source>
</evidence>
<dbReference type="AlphaFoldDB" id="A0A099KZB0"/>
<proteinExistence type="predicted"/>
<feature type="chain" id="PRO_5001957724" evidence="1">
    <location>
        <begin position="26"/>
        <end position="585"/>
    </location>
</feature>
<feature type="signal peptide" evidence="1">
    <location>
        <begin position="1"/>
        <end position="25"/>
    </location>
</feature>
<dbReference type="SUPFAM" id="SSF51338">
    <property type="entry name" value="Composite domain of metallo-dependent hydrolases"/>
    <property type="match status" value="1"/>
</dbReference>
<dbReference type="Gene3D" id="3.20.20.140">
    <property type="entry name" value="Metal-dependent hydrolases"/>
    <property type="match status" value="1"/>
</dbReference>
<protein>
    <submittedName>
        <fullName evidence="3">Amidohydrolase 3</fullName>
    </submittedName>
</protein>
<feature type="domain" description="Amidohydrolase 3" evidence="2">
    <location>
        <begin position="166"/>
        <end position="579"/>
    </location>
</feature>
<dbReference type="PANTHER" id="PTHR22642">
    <property type="entry name" value="IMIDAZOLONEPROPIONASE"/>
    <property type="match status" value="1"/>
</dbReference>
<dbReference type="RefSeq" id="WP_033081612.1">
    <property type="nucleotide sequence ID" value="NZ_JQEC01000015.1"/>
</dbReference>
<dbReference type="SUPFAM" id="SSF51556">
    <property type="entry name" value="Metallo-dependent hydrolases"/>
    <property type="match status" value="1"/>
</dbReference>
<evidence type="ECO:0000256" key="1">
    <source>
        <dbReference type="SAM" id="SignalP"/>
    </source>
</evidence>
<evidence type="ECO:0000313" key="3">
    <source>
        <dbReference type="EMBL" id="KGJ95152.1"/>
    </source>
</evidence>
<dbReference type="Proteomes" id="UP000029868">
    <property type="component" value="Unassembled WGS sequence"/>
</dbReference>
<sequence>MKFSNIIIVLLITSSLAVISLSNHAAQSTKPSKLTVYLAKKIITMDNSQPYATAVAVADGKIVSVGSLDSLQGWIKERGATIDPTFKDKIIMPGLIDPHVHPSLPAVLTQFPFIAPDDWSLPTGEFPGETTKKGYIDRLTELVNQHYNDPKHNPAIPFVTWGYHTLWHGDVYKQELNVLFPNQPVMLWHRSFHELIANDAALKLLKVDKTATIAHHEADWDKGHFWENGAMQLMLPKMSFMFAPKRYGQGMKNFFEMMHQSGTTTAMDMGMGVFGDPVGETALIRKVAEESKAPARLVLTPLVTDFIARGISPENALKEVEQWTEGNSHRVVYDKHFKLMMDGAIFSGASQMDFPGYKDGHKGMWMAPLERTYNYAKVFWDNGYQLHAHTNGDGSTKELINMVRRLQAGHPRVDHRTTLEHFAYATEAQLKQMSAIGMMVSANPYYQYILADTYAEQWLGEDRARKMVPLGTAKKHGLPIALHSDAPMAPLSPLTLVWTAVNRTTINGNKNIAGEKLTVDEALRAITIDAAWTMRWEDKIGSIVAGKKADFAILEQDPYQVDTKKLKDIKIWGTVFEGEKFPVKH</sequence>
<dbReference type="Pfam" id="PF07969">
    <property type="entry name" value="Amidohydro_3"/>
    <property type="match status" value="1"/>
</dbReference>
<name>A0A099KZB0_COLPS</name>
<comment type="caution">
    <text evidence="3">The sequence shown here is derived from an EMBL/GenBank/DDBJ whole genome shotgun (WGS) entry which is preliminary data.</text>
</comment>
<gene>
    <name evidence="3" type="ORF">GAB14E_1934</name>
</gene>
<dbReference type="PANTHER" id="PTHR22642:SF2">
    <property type="entry name" value="PROTEIN LONG AFTER FAR-RED 3"/>
    <property type="match status" value="1"/>
</dbReference>
<dbReference type="Gene3D" id="3.10.310.70">
    <property type="match status" value="1"/>
</dbReference>
<dbReference type="Gene3D" id="2.30.40.10">
    <property type="entry name" value="Urease, subunit C, domain 1"/>
    <property type="match status" value="1"/>
</dbReference>
<dbReference type="OrthoDB" id="9031471at2"/>
<evidence type="ECO:0000313" key="4">
    <source>
        <dbReference type="Proteomes" id="UP000029868"/>
    </source>
</evidence>
<keyword evidence="3" id="KW-0378">Hydrolase</keyword>
<accession>A0A099KZB0</accession>
<dbReference type="InterPro" id="IPR032466">
    <property type="entry name" value="Metal_Hydrolase"/>
</dbReference>
<reference evidence="3 4" key="1">
    <citation type="submission" date="2014-08" db="EMBL/GenBank/DDBJ databases">
        <title>Genomic and Phenotypic Diversity of Colwellia psychrerythraea strains from Disparate Marine Basins.</title>
        <authorList>
            <person name="Techtmann S.M."/>
            <person name="Stelling S.C."/>
            <person name="Utturkar S.M."/>
            <person name="Alshibli N."/>
            <person name="Harris A."/>
            <person name="Brown S.D."/>
            <person name="Hazen T.C."/>
        </authorList>
    </citation>
    <scope>NUCLEOTIDE SEQUENCE [LARGE SCALE GENOMIC DNA]</scope>
    <source>
        <strain evidence="3 4">GAB14E</strain>
    </source>
</reference>